<dbReference type="EMBL" id="ASHM01034292">
    <property type="protein sequence ID" value="PNX78534.1"/>
    <property type="molecule type" value="Genomic_DNA"/>
</dbReference>
<gene>
    <name evidence="1" type="ORF">L195_g034512</name>
</gene>
<protein>
    <submittedName>
        <fullName evidence="1">Uncharacterized protein</fullName>
    </submittedName>
</protein>
<comment type="caution">
    <text evidence="1">The sequence shown here is derived from an EMBL/GenBank/DDBJ whole genome shotgun (WGS) entry which is preliminary data.</text>
</comment>
<dbReference type="AlphaFoldDB" id="A0A2K3LJ13"/>
<reference evidence="1 2" key="1">
    <citation type="journal article" date="2014" name="Am. J. Bot.">
        <title>Genome assembly and annotation for red clover (Trifolium pratense; Fabaceae).</title>
        <authorList>
            <person name="Istvanek J."/>
            <person name="Jaros M."/>
            <person name="Krenek A."/>
            <person name="Repkova J."/>
        </authorList>
    </citation>
    <scope>NUCLEOTIDE SEQUENCE [LARGE SCALE GENOMIC DNA]</scope>
    <source>
        <strain evidence="2">cv. Tatra</strain>
        <tissue evidence="1">Young leaves</tissue>
    </source>
</reference>
<sequence length="139" mass="15496">MNWLTTHITGILVCFKVGVSNSNITFLFIGVFNDYVLDEISKSVCAYASIDAWSSSIGSGNELNMYLNTRVRGSIPTEGKNSTKEGNREDREVAALRLSTKYVKNGAYPRSICCLLWRPPIFGPSVVVDFTFQLVQSWT</sequence>
<proteinExistence type="predicted"/>
<dbReference type="Proteomes" id="UP000236291">
    <property type="component" value="Unassembled WGS sequence"/>
</dbReference>
<name>A0A2K3LJ13_TRIPR</name>
<evidence type="ECO:0000313" key="2">
    <source>
        <dbReference type="Proteomes" id="UP000236291"/>
    </source>
</evidence>
<accession>A0A2K3LJ13</accession>
<evidence type="ECO:0000313" key="1">
    <source>
        <dbReference type="EMBL" id="PNX78534.1"/>
    </source>
</evidence>
<reference evidence="1 2" key="2">
    <citation type="journal article" date="2017" name="Front. Plant Sci.">
        <title>Gene Classification and Mining of Molecular Markers Useful in Red Clover (Trifolium pratense) Breeding.</title>
        <authorList>
            <person name="Istvanek J."/>
            <person name="Dluhosova J."/>
            <person name="Dluhos P."/>
            <person name="Patkova L."/>
            <person name="Nedelnik J."/>
            <person name="Repkova J."/>
        </authorList>
    </citation>
    <scope>NUCLEOTIDE SEQUENCE [LARGE SCALE GENOMIC DNA]</scope>
    <source>
        <strain evidence="2">cv. Tatra</strain>
        <tissue evidence="1">Young leaves</tissue>
    </source>
</reference>
<organism evidence="1 2">
    <name type="scientific">Trifolium pratense</name>
    <name type="common">Red clover</name>
    <dbReference type="NCBI Taxonomy" id="57577"/>
    <lineage>
        <taxon>Eukaryota</taxon>
        <taxon>Viridiplantae</taxon>
        <taxon>Streptophyta</taxon>
        <taxon>Embryophyta</taxon>
        <taxon>Tracheophyta</taxon>
        <taxon>Spermatophyta</taxon>
        <taxon>Magnoliopsida</taxon>
        <taxon>eudicotyledons</taxon>
        <taxon>Gunneridae</taxon>
        <taxon>Pentapetalae</taxon>
        <taxon>rosids</taxon>
        <taxon>fabids</taxon>
        <taxon>Fabales</taxon>
        <taxon>Fabaceae</taxon>
        <taxon>Papilionoideae</taxon>
        <taxon>50 kb inversion clade</taxon>
        <taxon>NPAAA clade</taxon>
        <taxon>Hologalegina</taxon>
        <taxon>IRL clade</taxon>
        <taxon>Trifolieae</taxon>
        <taxon>Trifolium</taxon>
    </lineage>
</organism>